<protein>
    <recommendedName>
        <fullName evidence="4">Tyr recombinase domain-containing protein</fullName>
    </recommendedName>
</protein>
<dbReference type="InterPro" id="IPR013762">
    <property type="entry name" value="Integrase-like_cat_sf"/>
</dbReference>
<dbReference type="InterPro" id="IPR011010">
    <property type="entry name" value="DNA_brk_join_enz"/>
</dbReference>
<comment type="caution">
    <text evidence="2">The sequence shown here is derived from an EMBL/GenBank/DDBJ whole genome shotgun (WGS) entry which is preliminary data.</text>
</comment>
<evidence type="ECO:0000313" key="3">
    <source>
        <dbReference type="Proteomes" id="UP001237207"/>
    </source>
</evidence>
<evidence type="ECO:0008006" key="4">
    <source>
        <dbReference type="Google" id="ProtNLM"/>
    </source>
</evidence>
<name>A0AAJ1WI62_9BACI</name>
<reference evidence="2" key="1">
    <citation type="submission" date="2023-07" db="EMBL/GenBank/DDBJ databases">
        <title>Genomic Encyclopedia of Type Strains, Phase IV (KMG-IV): sequencing the most valuable type-strain genomes for metagenomic binning, comparative biology and taxonomic classification.</title>
        <authorList>
            <person name="Goeker M."/>
        </authorList>
    </citation>
    <scope>NUCLEOTIDE SEQUENCE</scope>
    <source>
        <strain evidence="2">DSM 23947</strain>
    </source>
</reference>
<keyword evidence="3" id="KW-1185">Reference proteome</keyword>
<dbReference type="Gene3D" id="1.10.443.10">
    <property type="entry name" value="Intergrase catalytic core"/>
    <property type="match status" value="1"/>
</dbReference>
<dbReference type="GO" id="GO:0006310">
    <property type="term" value="P:DNA recombination"/>
    <property type="evidence" value="ECO:0007669"/>
    <property type="project" value="UniProtKB-KW"/>
</dbReference>
<dbReference type="GO" id="GO:0015074">
    <property type="term" value="P:DNA integration"/>
    <property type="evidence" value="ECO:0007669"/>
    <property type="project" value="InterPro"/>
</dbReference>
<keyword evidence="1" id="KW-0233">DNA recombination</keyword>
<organism evidence="2 3">
    <name type="scientific">Oikeobacillus pervagus</name>
    <dbReference type="NCBI Taxonomy" id="1325931"/>
    <lineage>
        <taxon>Bacteria</taxon>
        <taxon>Bacillati</taxon>
        <taxon>Bacillota</taxon>
        <taxon>Bacilli</taxon>
        <taxon>Bacillales</taxon>
        <taxon>Bacillaceae</taxon>
        <taxon>Oikeobacillus</taxon>
    </lineage>
</organism>
<gene>
    <name evidence="2" type="ORF">J2S13_000463</name>
</gene>
<dbReference type="AlphaFoldDB" id="A0AAJ1WI62"/>
<dbReference type="GO" id="GO:0003677">
    <property type="term" value="F:DNA binding"/>
    <property type="evidence" value="ECO:0007669"/>
    <property type="project" value="InterPro"/>
</dbReference>
<accession>A0AAJ1WI62</accession>
<dbReference type="RefSeq" id="WP_307256070.1">
    <property type="nucleotide sequence ID" value="NZ_JAUSUC010000003.1"/>
</dbReference>
<dbReference type="SUPFAM" id="SSF56349">
    <property type="entry name" value="DNA breaking-rejoining enzymes"/>
    <property type="match status" value="1"/>
</dbReference>
<sequence>MNIKQTRLQSTIVEDIESLSDTSFLTNESINEAIKILKNETLHVSGDFDDDEWIFYRDNLNTGLKRNFNFNKLKPYESISHIPKNFKVVVKCWIADLISKHHITTVAGYYLKLLKFLEYTDGFDQEKDDEFVMWFTSTQTISNKDKQYTIYVILNFLDYADIEAGEVYIKPLLNLKKKIVRKKANRTLPPSKDILAFSQSIDFFYQEIKSSNSNDTKCINEKLLYYPIIIWWKLTTIIPLRPSEFCSIERDCLSEGEGNYYLHLPRHKYPKKHPNVVDKVRIDQITFELISTYIAETDKFGNSDTLISYNSILKTSSYFIRSIRESQKININVFNKDQLYFLIQSFYEKIVRSKYVFNIPQKNQLRPNDTRHLAIFSLMMQGISPIEIARLANHNTISMQLNYAHHTEYWIDSEVFSLLQKFKFAQSHQFNPEINSLNNKKRKGTMRASLDLAPHIPNDILLKAFRPPTTPDCKKPLKDIGYCSDEQQRCETEDCIFCNHWRIAPEELDKKSHIIKEKLASSKRNINELITFMKSLHSIMLSDEFSRVNPTNLNKLKSISYQIKDSIIEIADLKILEVHNNGQ</sequence>
<proteinExistence type="predicted"/>
<dbReference type="Proteomes" id="UP001237207">
    <property type="component" value="Unassembled WGS sequence"/>
</dbReference>
<evidence type="ECO:0000256" key="1">
    <source>
        <dbReference type="ARBA" id="ARBA00023172"/>
    </source>
</evidence>
<evidence type="ECO:0000313" key="2">
    <source>
        <dbReference type="EMBL" id="MDQ0214068.1"/>
    </source>
</evidence>
<dbReference type="EMBL" id="JAUSUC010000003">
    <property type="protein sequence ID" value="MDQ0214068.1"/>
    <property type="molecule type" value="Genomic_DNA"/>
</dbReference>